<keyword evidence="1 7" id="KW-0808">Transferase</keyword>
<comment type="caution">
    <text evidence="7">Lacks conserved residue(s) required for the propagation of feature annotation.</text>
</comment>
<dbReference type="InterPro" id="IPR013546">
    <property type="entry name" value="PII_UdlTrfase/GS_AdlTrfase"/>
</dbReference>
<evidence type="ECO:0000256" key="7">
    <source>
        <dbReference type="HAMAP-Rule" id="MF_00277"/>
    </source>
</evidence>
<comment type="caution">
    <text evidence="11">The sequence shown here is derived from an EMBL/GenBank/DDBJ whole genome shotgun (WGS) entry which is preliminary data.</text>
</comment>
<reference evidence="11 12" key="1">
    <citation type="journal article" date="2020" name="Syst. Appl. Microbiol.">
        <title>Alienimonas chondri sp. nov., a novel planctomycete isolated from the biofilm of the red alga Chondrus crispus.</title>
        <authorList>
            <person name="Vitorino I."/>
            <person name="Albuquerque L."/>
            <person name="Wiegand S."/>
            <person name="Kallscheuer N."/>
            <person name="da Costa M.S."/>
            <person name="Lobo-da-Cunha A."/>
            <person name="Jogler C."/>
            <person name="Lage O.M."/>
        </authorList>
    </citation>
    <scope>NUCLEOTIDE SEQUENCE [LARGE SCALE GENOMIC DNA]</scope>
    <source>
        <strain evidence="11 12">LzC2</strain>
    </source>
</reference>
<dbReference type="Pfam" id="PF01966">
    <property type="entry name" value="HD"/>
    <property type="match status" value="1"/>
</dbReference>
<dbReference type="SUPFAM" id="SSF81301">
    <property type="entry name" value="Nucleotidyltransferase"/>
    <property type="match status" value="1"/>
</dbReference>
<dbReference type="PROSITE" id="PS51831">
    <property type="entry name" value="HD"/>
    <property type="match status" value="1"/>
</dbReference>
<proteinExistence type="inferred from homology"/>
<organism evidence="11 12">
    <name type="scientific">Alienimonas chondri</name>
    <dbReference type="NCBI Taxonomy" id="2681879"/>
    <lineage>
        <taxon>Bacteria</taxon>
        <taxon>Pseudomonadati</taxon>
        <taxon>Planctomycetota</taxon>
        <taxon>Planctomycetia</taxon>
        <taxon>Planctomycetales</taxon>
        <taxon>Planctomycetaceae</taxon>
        <taxon>Alienimonas</taxon>
    </lineage>
</organism>
<dbReference type="GO" id="GO:0016779">
    <property type="term" value="F:nucleotidyltransferase activity"/>
    <property type="evidence" value="ECO:0007669"/>
    <property type="project" value="UniProtKB-KW"/>
</dbReference>
<evidence type="ECO:0000259" key="9">
    <source>
        <dbReference type="PROSITE" id="PS51671"/>
    </source>
</evidence>
<dbReference type="Pfam" id="PF08335">
    <property type="entry name" value="GlnD_UR_UTase"/>
    <property type="match status" value="1"/>
</dbReference>
<evidence type="ECO:0000256" key="2">
    <source>
        <dbReference type="ARBA" id="ARBA00022695"/>
    </source>
</evidence>
<feature type="domain" description="ACT" evidence="9">
    <location>
        <begin position="901"/>
        <end position="980"/>
    </location>
</feature>
<evidence type="ECO:0000256" key="3">
    <source>
        <dbReference type="ARBA" id="ARBA00022737"/>
    </source>
</evidence>
<evidence type="ECO:0000259" key="10">
    <source>
        <dbReference type="PROSITE" id="PS51831"/>
    </source>
</evidence>
<keyword evidence="6 7" id="KW-0511">Multifunctional enzyme</keyword>
<name>A0ABX1V9B2_9PLAN</name>
<dbReference type="InterPro" id="IPR003607">
    <property type="entry name" value="HD/PDEase_dom"/>
</dbReference>
<comment type="cofactor">
    <cofactor evidence="7">
        <name>Mg(2+)</name>
        <dbReference type="ChEBI" id="CHEBI:18420"/>
    </cofactor>
</comment>
<keyword evidence="4 7" id="KW-0378">Hydrolase</keyword>
<evidence type="ECO:0000256" key="1">
    <source>
        <dbReference type="ARBA" id="ARBA00022679"/>
    </source>
</evidence>
<dbReference type="InterPro" id="IPR045865">
    <property type="entry name" value="ACT-like_dom_sf"/>
</dbReference>
<comment type="similarity">
    <text evidence="7">Belongs to the GlnD family.</text>
</comment>
<dbReference type="SUPFAM" id="SSF55021">
    <property type="entry name" value="ACT-like"/>
    <property type="match status" value="1"/>
</dbReference>
<protein>
    <recommendedName>
        <fullName evidence="7">Bifunctional uridylyltransferase/uridylyl-removing enzyme</fullName>
        <shortName evidence="7">UTase/UR</shortName>
    </recommendedName>
    <alternativeName>
        <fullName evidence="7">Bifunctional [protein-PII] modification enzyme</fullName>
    </alternativeName>
    <alternativeName>
        <fullName evidence="7">Bifunctional nitrogen sensor protein</fullName>
    </alternativeName>
    <domain>
        <recommendedName>
            <fullName evidence="7">[Protein-PII] uridylyltransferase</fullName>
            <shortName evidence="7">PII uridylyltransferase</shortName>
            <shortName evidence="7">UTase</shortName>
            <ecNumber evidence="7">2.7.7.59</ecNumber>
        </recommendedName>
    </domain>
    <domain>
        <recommendedName>
            <fullName evidence="7">[Protein-PII]-UMP uridylyl-removing enzyme</fullName>
            <shortName evidence="7">UR</shortName>
            <ecNumber evidence="7">3.1.4.-</ecNumber>
        </recommendedName>
    </domain>
</protein>
<dbReference type="EC" id="3.1.4.-" evidence="7"/>
<dbReference type="PROSITE" id="PS51671">
    <property type="entry name" value="ACT"/>
    <property type="match status" value="1"/>
</dbReference>
<sequence>MTDAPPATDATAEPVETGPGADRNAAVDSATLTRRAADRWAGRLDRARAAREAGVGGLRVAAILSAIADDCVRDLYEAALLDLPEDVRRAARRLTSVVATGGTGRGELCPHSDVDVLLLGPKALRGPRAAQLHRSVVRGVVQGSWDAGLPLAHASHSVRSALAAMRADIQTATAFTEARPICGDADRSAGFIAASRGWVRRKAVRFCGDALLARQAERNAHGETPFLLEPDLKRASGGLRDAHLLRWVAVAACGTTDLDELVRSGDLTAADREDLVAAIDVLLDVRCGLHLAVGRARDVFTRTDQLELIPGPEERGPDARRAVETFMRQFLTRTGGLAELTDRFVARHRPRRWQTKLKRAVRRPLRGAEDQLTAGPNTLDLPAARQAEVAADPARTMPVFGVAAQTGSLPSPELADAIREAVPLWPVEVPRTVAAEFDALLAAGVHTAAAVRSLHRHGVLGWLLPPMEQVRCLTQFNQYHTYTVDEHSLRCVEAACGMLIDPDADGRVGHGDEDDSGLPPWGGCDATVSAARRAVLDSGLLTLAVLLHDCGKGAGRDHSVVGAERAWDVAERLGLEPERRDLLVWLVAHHLKMTHLVLRRDTADPAVIFRFAREVGDVPRLRMLYVLSAADLRGVGPDAWTAWKGDLLASFYEDVRRVLDGGRPASHEHAEQRLHAAADSFADRAAAATGSGRIDVERASLRAWAERKLRQFSPHLIGLRDPDLLTDDLRVLHDLPAGGAAADGRFDPQTGTTEYRLAASSASTGLFARLAGVLAARRLEVVDAVVETLEDGSLLDLFRVLDRDFIPPMPTPPPGMGATAVSVIPMAVPDWRVQQVADALRAAADSELGDAAADAAASRAKVPAAIAASRPFGTAPALPAEVTGEPIRVTADVDSSDTCTVFDVFATDAPGLMFVLASAIAEQGLIVRLAKISTHLDQVVDVFYVTDRDGAKVVDPKRLEQIQDSLLARVRAFEGQDVPPDA</sequence>
<dbReference type="InterPro" id="IPR043519">
    <property type="entry name" value="NT_sf"/>
</dbReference>
<dbReference type="InterPro" id="IPR002912">
    <property type="entry name" value="ACT_dom"/>
</dbReference>
<evidence type="ECO:0000256" key="8">
    <source>
        <dbReference type="SAM" id="MobiDB-lite"/>
    </source>
</evidence>
<dbReference type="Gene3D" id="3.30.460.10">
    <property type="entry name" value="Beta Polymerase, domain 2"/>
    <property type="match status" value="1"/>
</dbReference>
<dbReference type="CDD" id="cd04899">
    <property type="entry name" value="ACT_ACR-UUR-like_2"/>
    <property type="match status" value="1"/>
</dbReference>
<feature type="domain" description="HD" evidence="10">
    <location>
        <begin position="484"/>
        <end position="624"/>
    </location>
</feature>
<evidence type="ECO:0000256" key="4">
    <source>
        <dbReference type="ARBA" id="ARBA00022801"/>
    </source>
</evidence>
<dbReference type="EC" id="2.7.7.59" evidence="7"/>
<evidence type="ECO:0000256" key="5">
    <source>
        <dbReference type="ARBA" id="ARBA00022842"/>
    </source>
</evidence>
<comment type="catalytic activity">
    <reaction evidence="7">
        <text>[protein-PII]-L-tyrosine + UTP = [protein-PII]-uridylyl-L-tyrosine + diphosphate</text>
        <dbReference type="Rhea" id="RHEA:13673"/>
        <dbReference type="Rhea" id="RHEA-COMP:12147"/>
        <dbReference type="Rhea" id="RHEA-COMP:12148"/>
        <dbReference type="ChEBI" id="CHEBI:33019"/>
        <dbReference type="ChEBI" id="CHEBI:46398"/>
        <dbReference type="ChEBI" id="CHEBI:46858"/>
        <dbReference type="ChEBI" id="CHEBI:90602"/>
        <dbReference type="EC" id="2.7.7.59"/>
    </reaction>
</comment>
<dbReference type="Gene3D" id="1.10.3090.10">
    <property type="entry name" value="cca-adding enzyme, domain 2"/>
    <property type="match status" value="1"/>
</dbReference>
<dbReference type="EMBL" id="WTPX01000009">
    <property type="protein sequence ID" value="NNJ24487.1"/>
    <property type="molecule type" value="Genomic_DNA"/>
</dbReference>
<evidence type="ECO:0000313" key="12">
    <source>
        <dbReference type="Proteomes" id="UP000609651"/>
    </source>
</evidence>
<comment type="domain">
    <text evidence="7">Has four distinct domains: an N-terminal nucleotidyltransferase (NT) domain responsible for UTase activity, a central HD domain that encodes UR activity, and two C-terminal ACT domains that seem to have a role in glutamine sensing.</text>
</comment>
<dbReference type="HAMAP" id="MF_00277">
    <property type="entry name" value="PII_uridylyl_transf"/>
    <property type="match status" value="1"/>
</dbReference>
<evidence type="ECO:0000256" key="6">
    <source>
        <dbReference type="ARBA" id="ARBA00023268"/>
    </source>
</evidence>
<evidence type="ECO:0000313" key="11">
    <source>
        <dbReference type="EMBL" id="NNJ24487.1"/>
    </source>
</evidence>
<dbReference type="SMART" id="SM00471">
    <property type="entry name" value="HDc"/>
    <property type="match status" value="1"/>
</dbReference>
<dbReference type="RefSeq" id="WP_171183481.1">
    <property type="nucleotide sequence ID" value="NZ_WTPX01000009.1"/>
</dbReference>
<feature type="region of interest" description="Disordered" evidence="8">
    <location>
        <begin position="1"/>
        <end position="29"/>
    </location>
</feature>
<dbReference type="CDD" id="cd00077">
    <property type="entry name" value="HDc"/>
    <property type="match status" value="1"/>
</dbReference>
<comment type="function">
    <text evidence="7">Modifies, by uridylylation and deuridylylation, the PII regulatory proteins (GlnB and homologs), in response to the nitrogen status of the cell that GlnD senses through the glutamine level. Under low glutamine levels, catalyzes the conversion of the PII proteins and UTP to PII-UMP and PPi, while under higher glutamine levels, GlnD hydrolyzes PII-UMP to PII and UMP (deuridylylation). Thus, controls uridylylation state and activity of the PII proteins, and plays an important role in the regulation of nitrogen metabolism.</text>
</comment>
<dbReference type="Proteomes" id="UP000609651">
    <property type="component" value="Unassembled WGS sequence"/>
</dbReference>
<dbReference type="InterPro" id="IPR010043">
    <property type="entry name" value="UTase/UR"/>
</dbReference>
<dbReference type="SUPFAM" id="SSF81891">
    <property type="entry name" value="Poly A polymerase C-terminal region-like"/>
    <property type="match status" value="1"/>
</dbReference>
<keyword evidence="2 7" id="KW-0548">Nucleotidyltransferase</keyword>
<dbReference type="PANTHER" id="PTHR47320:SF1">
    <property type="entry name" value="BIFUNCTIONAL URIDYLYLTRANSFERASE_URIDYLYL-REMOVING ENZYME"/>
    <property type="match status" value="1"/>
</dbReference>
<comment type="catalytic activity">
    <reaction evidence="7">
        <text>[protein-PII]-uridylyl-L-tyrosine + H2O = [protein-PII]-L-tyrosine + UMP + H(+)</text>
        <dbReference type="Rhea" id="RHEA:48600"/>
        <dbReference type="Rhea" id="RHEA-COMP:12147"/>
        <dbReference type="Rhea" id="RHEA-COMP:12148"/>
        <dbReference type="ChEBI" id="CHEBI:15377"/>
        <dbReference type="ChEBI" id="CHEBI:15378"/>
        <dbReference type="ChEBI" id="CHEBI:46858"/>
        <dbReference type="ChEBI" id="CHEBI:57865"/>
        <dbReference type="ChEBI" id="CHEBI:90602"/>
    </reaction>
</comment>
<keyword evidence="5 7" id="KW-0460">Magnesium</keyword>
<keyword evidence="3" id="KW-0677">Repeat</keyword>
<gene>
    <name evidence="7 11" type="primary">glnD</name>
    <name evidence="11" type="ORF">LzC2_05450</name>
</gene>
<feature type="region of interest" description="Uridylyltransferase" evidence="7">
    <location>
        <begin position="1"/>
        <end position="364"/>
    </location>
</feature>
<feature type="compositionally biased region" description="Low complexity" evidence="8">
    <location>
        <begin position="1"/>
        <end position="17"/>
    </location>
</feature>
<keyword evidence="12" id="KW-1185">Reference proteome</keyword>
<dbReference type="CDD" id="cd05401">
    <property type="entry name" value="NT_GlnE_GlnD_like"/>
    <property type="match status" value="1"/>
</dbReference>
<dbReference type="PIRSF" id="PIRSF006288">
    <property type="entry name" value="PII_uridyltransf"/>
    <property type="match status" value="1"/>
</dbReference>
<accession>A0ABX1V9B2</accession>
<dbReference type="InterPro" id="IPR006674">
    <property type="entry name" value="HD_domain"/>
</dbReference>
<comment type="activity regulation">
    <text evidence="7">Uridylyltransferase (UTase) activity is inhibited by glutamine, while glutamine activates uridylyl-removing (UR) activity.</text>
</comment>
<dbReference type="PANTHER" id="PTHR47320">
    <property type="entry name" value="BIFUNCTIONAL URIDYLYLTRANSFERASE/URIDYLYL-REMOVING ENZYME"/>
    <property type="match status" value="1"/>
</dbReference>